<dbReference type="Proteomes" id="UP001549257">
    <property type="component" value="Unassembled WGS sequence"/>
</dbReference>
<dbReference type="InterPro" id="IPR045010">
    <property type="entry name" value="MDR_fam"/>
</dbReference>
<dbReference type="InterPro" id="IPR013149">
    <property type="entry name" value="ADH-like_C"/>
</dbReference>
<evidence type="ECO:0000313" key="3">
    <source>
        <dbReference type="EMBL" id="MET4582169.1"/>
    </source>
</evidence>
<protein>
    <submittedName>
        <fullName evidence="3">NADPH-dependent curcumin reductase CurA</fullName>
    </submittedName>
</protein>
<dbReference type="SUPFAM" id="SSF51735">
    <property type="entry name" value="NAD(P)-binding Rossmann-fold domains"/>
    <property type="match status" value="1"/>
</dbReference>
<dbReference type="InterPro" id="IPR036291">
    <property type="entry name" value="NAD(P)-bd_dom_sf"/>
</dbReference>
<reference evidence="3 4" key="1">
    <citation type="submission" date="2024-06" db="EMBL/GenBank/DDBJ databases">
        <title>Sorghum-associated microbial communities from plants grown in Nebraska, USA.</title>
        <authorList>
            <person name="Schachtman D."/>
        </authorList>
    </citation>
    <scope>NUCLEOTIDE SEQUENCE [LARGE SCALE GENOMIC DNA]</scope>
    <source>
        <strain evidence="3 4">2857</strain>
    </source>
</reference>
<dbReference type="Pfam" id="PF16884">
    <property type="entry name" value="ADH_N_2"/>
    <property type="match status" value="1"/>
</dbReference>
<accession>A0ABV2QM96</accession>
<dbReference type="InterPro" id="IPR041694">
    <property type="entry name" value="ADH_N_2"/>
</dbReference>
<dbReference type="Gene3D" id="3.90.180.10">
    <property type="entry name" value="Medium-chain alcohol dehydrogenases, catalytic domain"/>
    <property type="match status" value="1"/>
</dbReference>
<dbReference type="EMBL" id="JBEPSJ010000001">
    <property type="protein sequence ID" value="MET4582169.1"/>
    <property type="molecule type" value="Genomic_DNA"/>
</dbReference>
<dbReference type="InterPro" id="IPR011032">
    <property type="entry name" value="GroES-like_sf"/>
</dbReference>
<name>A0ABV2QM96_9MICO</name>
<dbReference type="RefSeq" id="WP_354024316.1">
    <property type="nucleotide sequence ID" value="NZ_JBEPSJ010000001.1"/>
</dbReference>
<gene>
    <name evidence="3" type="ORF">ABIE21_001659</name>
</gene>
<dbReference type="Pfam" id="PF00107">
    <property type="entry name" value="ADH_zinc_N"/>
    <property type="match status" value="1"/>
</dbReference>
<dbReference type="Gene3D" id="3.40.50.720">
    <property type="entry name" value="NAD(P)-binding Rossmann-like Domain"/>
    <property type="match status" value="1"/>
</dbReference>
<evidence type="ECO:0000259" key="2">
    <source>
        <dbReference type="SMART" id="SM00829"/>
    </source>
</evidence>
<evidence type="ECO:0000256" key="1">
    <source>
        <dbReference type="ARBA" id="ARBA00023002"/>
    </source>
</evidence>
<dbReference type="InterPro" id="IPR020843">
    <property type="entry name" value="ER"/>
</dbReference>
<keyword evidence="1" id="KW-0560">Oxidoreductase</keyword>
<dbReference type="PANTHER" id="PTHR43205">
    <property type="entry name" value="PROSTAGLANDIN REDUCTASE"/>
    <property type="match status" value="1"/>
</dbReference>
<dbReference type="SMART" id="SM00829">
    <property type="entry name" value="PKS_ER"/>
    <property type="match status" value="1"/>
</dbReference>
<dbReference type="CDD" id="cd05288">
    <property type="entry name" value="PGDH"/>
    <property type="match status" value="1"/>
</dbReference>
<keyword evidence="4" id="KW-1185">Reference proteome</keyword>
<sequence>MPTVTSIQFDLVARPHGEPTTDDVVRVERTLPELADGEVRVENEFLSVDPYMRGRMNDVRSYIPPFALGEALTGAAVGHVVESRSPDFAVGDTVQHQLGWRDVAQGPSAAFRAAPRLPGLPLSVHLGALGISGITAWVGLTVIAKLRKGDTVFVSGAAGGVGSMVGQIARLKGASRVVGSAGSAEKVELLTGKYRFDAAFNYKDGDVRGQLHAAASDGIDVYFDNVGGEHLEAALDAFNDGGRAALCGAIADYNATDGGSGIRFTSNIVTRGLTLQGFTMTNYGQYAPQFAADMQRWLADGSIVFDETVVTGIDNTFDAFTGMMRGDNVGKMIVAI</sequence>
<dbReference type="SUPFAM" id="SSF50129">
    <property type="entry name" value="GroES-like"/>
    <property type="match status" value="1"/>
</dbReference>
<evidence type="ECO:0000313" key="4">
    <source>
        <dbReference type="Proteomes" id="UP001549257"/>
    </source>
</evidence>
<feature type="domain" description="Enoyl reductase (ER)" evidence="2">
    <location>
        <begin position="20"/>
        <end position="334"/>
    </location>
</feature>
<dbReference type="PANTHER" id="PTHR43205:SF7">
    <property type="entry name" value="PROSTAGLANDIN REDUCTASE 1"/>
    <property type="match status" value="1"/>
</dbReference>
<proteinExistence type="predicted"/>
<comment type="caution">
    <text evidence="3">The sequence shown here is derived from an EMBL/GenBank/DDBJ whole genome shotgun (WGS) entry which is preliminary data.</text>
</comment>
<organism evidence="3 4">
    <name type="scientific">Conyzicola nivalis</name>
    <dbReference type="NCBI Taxonomy" id="1477021"/>
    <lineage>
        <taxon>Bacteria</taxon>
        <taxon>Bacillati</taxon>
        <taxon>Actinomycetota</taxon>
        <taxon>Actinomycetes</taxon>
        <taxon>Micrococcales</taxon>
        <taxon>Microbacteriaceae</taxon>
        <taxon>Conyzicola</taxon>
    </lineage>
</organism>